<gene>
    <name evidence="3" type="ORF">FEE95_16155</name>
</gene>
<dbReference type="PANTHER" id="PTHR43130">
    <property type="entry name" value="ARAC-FAMILY TRANSCRIPTIONAL REGULATOR"/>
    <property type="match status" value="1"/>
</dbReference>
<sequence length="346" mass="38301">MKSLFKIVIVLCTVLPANAQNIIPLSNTYICPPCKQSCDNFEYQEKGICTHCNMVLVRKDLAKTIAFYLQDGVEVLDFAGPMEVFVYAGYKVFIVSANQKPITSQGVLTITPDYSIENAPEADILAFFGGNSPAASQNTEVIQWVKNQKKVTHHFSVCTGAFVLAEAGILDGKTATTFHDALEDLTNNYSKIIVRKNVRFVDNGNVITTAGISAGIDGALHLVAKLQGVNAAKRTAYYMEYDNWQLGNGLVLAEDNPYKVTISSEALKEFEGRYEYKNGSQFNLVYNSKTKDLNAIINETSFPVYHENGDVFSDVRNEPVFFKRNESGQVIGYSLAQKGEVYSKLN</sequence>
<comment type="caution">
    <text evidence="3">The sequence shown here is derived from an EMBL/GenBank/DDBJ whole genome shotgun (WGS) entry which is preliminary data.</text>
</comment>
<dbReference type="Pfam" id="PF01965">
    <property type="entry name" value="DJ-1_PfpI"/>
    <property type="match status" value="1"/>
</dbReference>
<dbReference type="InterPro" id="IPR002818">
    <property type="entry name" value="DJ-1/PfpI"/>
</dbReference>
<evidence type="ECO:0000313" key="4">
    <source>
        <dbReference type="Proteomes" id="UP000310314"/>
    </source>
</evidence>
<dbReference type="PANTHER" id="PTHR43130:SF14">
    <property type="entry name" value="DJ-1_PFPI DOMAIN-CONTAINING PROTEIN"/>
    <property type="match status" value="1"/>
</dbReference>
<dbReference type="SUPFAM" id="SSF52317">
    <property type="entry name" value="Class I glutamine amidotransferase-like"/>
    <property type="match status" value="1"/>
</dbReference>
<dbReference type="CDD" id="cd03139">
    <property type="entry name" value="GATase1_PfpI_2"/>
    <property type="match status" value="1"/>
</dbReference>
<accession>A0A5S3PNV3</accession>
<dbReference type="AlphaFoldDB" id="A0A5S3PNV3"/>
<evidence type="ECO:0000313" key="3">
    <source>
        <dbReference type="EMBL" id="TMM56158.1"/>
    </source>
</evidence>
<dbReference type="InterPro" id="IPR029062">
    <property type="entry name" value="Class_I_gatase-like"/>
</dbReference>
<keyword evidence="1" id="KW-0732">Signal</keyword>
<dbReference type="Proteomes" id="UP000310314">
    <property type="component" value="Unassembled WGS sequence"/>
</dbReference>
<dbReference type="Gene3D" id="3.40.50.880">
    <property type="match status" value="1"/>
</dbReference>
<protein>
    <submittedName>
        <fullName evidence="3">DJ-1/PfpI family protein</fullName>
    </submittedName>
</protein>
<dbReference type="EMBL" id="VATY01000003">
    <property type="protein sequence ID" value="TMM56158.1"/>
    <property type="molecule type" value="Genomic_DNA"/>
</dbReference>
<dbReference type="GO" id="GO:0006355">
    <property type="term" value="P:regulation of DNA-templated transcription"/>
    <property type="evidence" value="ECO:0007669"/>
    <property type="project" value="TreeGrafter"/>
</dbReference>
<proteinExistence type="predicted"/>
<name>A0A5S3PNV3_9FLAO</name>
<reference evidence="3 4" key="1">
    <citation type="submission" date="2019-05" db="EMBL/GenBank/DDBJ databases">
        <authorList>
            <person name="Zhang J.-Y."/>
            <person name="Feg X."/>
            <person name="Du Z.-J."/>
        </authorList>
    </citation>
    <scope>NUCLEOTIDE SEQUENCE [LARGE SCALE GENOMIC DNA]</scope>
    <source>
        <strain evidence="3 4">RZ26</strain>
    </source>
</reference>
<dbReference type="RefSeq" id="WP_138659025.1">
    <property type="nucleotide sequence ID" value="NZ_VATY01000003.1"/>
</dbReference>
<evidence type="ECO:0000256" key="1">
    <source>
        <dbReference type="SAM" id="SignalP"/>
    </source>
</evidence>
<dbReference type="OrthoDB" id="6382410at2"/>
<feature type="domain" description="DJ-1/PfpI" evidence="2">
    <location>
        <begin position="63"/>
        <end position="224"/>
    </location>
</feature>
<feature type="chain" id="PRO_5024339119" evidence="1">
    <location>
        <begin position="20"/>
        <end position="346"/>
    </location>
</feature>
<organism evidence="3 4">
    <name type="scientific">Maribacter algarum</name>
    <name type="common">ex Zhang et al. 2020</name>
    <dbReference type="NCBI Taxonomy" id="2578118"/>
    <lineage>
        <taxon>Bacteria</taxon>
        <taxon>Pseudomonadati</taxon>
        <taxon>Bacteroidota</taxon>
        <taxon>Flavobacteriia</taxon>
        <taxon>Flavobacteriales</taxon>
        <taxon>Flavobacteriaceae</taxon>
        <taxon>Maribacter</taxon>
    </lineage>
</organism>
<dbReference type="InterPro" id="IPR052158">
    <property type="entry name" value="INH-QAR"/>
</dbReference>
<feature type="signal peptide" evidence="1">
    <location>
        <begin position="1"/>
        <end position="19"/>
    </location>
</feature>
<evidence type="ECO:0000259" key="2">
    <source>
        <dbReference type="Pfam" id="PF01965"/>
    </source>
</evidence>
<keyword evidence="4" id="KW-1185">Reference proteome</keyword>